<gene>
    <name evidence="5" type="ORF">FV139_12805</name>
</gene>
<dbReference type="InterPro" id="IPR016032">
    <property type="entry name" value="Sig_transdc_resp-reg_C-effctor"/>
</dbReference>
<evidence type="ECO:0000256" key="1">
    <source>
        <dbReference type="ARBA" id="ARBA00023015"/>
    </source>
</evidence>
<keyword evidence="1" id="KW-0805">Transcription regulation</keyword>
<dbReference type="Gene3D" id="1.10.10.10">
    <property type="entry name" value="Winged helix-like DNA-binding domain superfamily/Winged helix DNA-binding domain"/>
    <property type="match status" value="1"/>
</dbReference>
<evidence type="ECO:0000313" key="5">
    <source>
        <dbReference type="EMBL" id="TXS92841.1"/>
    </source>
</evidence>
<sequence>MSELTDESPEQALPRVIDALNSDSFCVALLDYIASVAHFDSGVIMAYPDDGELRVVHNALHAGDQPGFGGPYRDGLWLLSPLYLSAKAGVRGYFHILDIAPDNFRDSEYYALYYSSNGVVDHCGFLLETGDGTPLAISLERTPAYTRFRAAERRQLAAIAATLAALARRHWPAGPDTGTSGDGGLHRQVEAVLEAFGSSRLTPRERQVVQWVLRGHPSKVVARELGISAQTEQVHRKNIYQKLGLSSHNELFSLFFDALAQPFRPGEDPLAGRYPPT</sequence>
<accession>A0A5C9A098</accession>
<evidence type="ECO:0000313" key="6">
    <source>
        <dbReference type="Proteomes" id="UP000321039"/>
    </source>
</evidence>
<dbReference type="CDD" id="cd06170">
    <property type="entry name" value="LuxR_C_like"/>
    <property type="match status" value="1"/>
</dbReference>
<dbReference type="SUPFAM" id="SSF46894">
    <property type="entry name" value="C-terminal effector domain of the bipartite response regulators"/>
    <property type="match status" value="1"/>
</dbReference>
<dbReference type="PANTHER" id="PTHR44688">
    <property type="entry name" value="DNA-BINDING TRANSCRIPTIONAL ACTIVATOR DEVR_DOSR"/>
    <property type="match status" value="1"/>
</dbReference>
<feature type="domain" description="HTH luxR-type" evidence="4">
    <location>
        <begin position="194"/>
        <end position="259"/>
    </location>
</feature>
<dbReference type="GO" id="GO:0003677">
    <property type="term" value="F:DNA binding"/>
    <property type="evidence" value="ECO:0007669"/>
    <property type="project" value="UniProtKB-KW"/>
</dbReference>
<dbReference type="Pfam" id="PF00196">
    <property type="entry name" value="GerE"/>
    <property type="match status" value="1"/>
</dbReference>
<dbReference type="EMBL" id="VRZA01000004">
    <property type="protein sequence ID" value="TXS92841.1"/>
    <property type="molecule type" value="Genomic_DNA"/>
</dbReference>
<evidence type="ECO:0000256" key="3">
    <source>
        <dbReference type="ARBA" id="ARBA00023163"/>
    </source>
</evidence>
<reference evidence="5 6" key="1">
    <citation type="submission" date="2019-08" db="EMBL/GenBank/DDBJ databases">
        <title>Parahaliea maris sp. nov., isolated from the surface seawater.</title>
        <authorList>
            <person name="Liu Y."/>
        </authorList>
    </citation>
    <scope>NUCLEOTIDE SEQUENCE [LARGE SCALE GENOMIC DNA]</scope>
    <source>
        <strain evidence="5 6">HSLHS9</strain>
    </source>
</reference>
<evidence type="ECO:0000259" key="4">
    <source>
        <dbReference type="PROSITE" id="PS50043"/>
    </source>
</evidence>
<dbReference type="InterPro" id="IPR036388">
    <property type="entry name" value="WH-like_DNA-bd_sf"/>
</dbReference>
<organism evidence="5 6">
    <name type="scientific">Parahaliea maris</name>
    <dbReference type="NCBI Taxonomy" id="2716870"/>
    <lineage>
        <taxon>Bacteria</taxon>
        <taxon>Pseudomonadati</taxon>
        <taxon>Pseudomonadota</taxon>
        <taxon>Gammaproteobacteria</taxon>
        <taxon>Cellvibrionales</taxon>
        <taxon>Halieaceae</taxon>
        <taxon>Parahaliea</taxon>
    </lineage>
</organism>
<dbReference type="AlphaFoldDB" id="A0A5C9A098"/>
<protein>
    <submittedName>
        <fullName evidence="5">Helix-turn-helix transcriptional regulator</fullName>
    </submittedName>
</protein>
<dbReference type="GO" id="GO:0006355">
    <property type="term" value="P:regulation of DNA-templated transcription"/>
    <property type="evidence" value="ECO:0007669"/>
    <property type="project" value="InterPro"/>
</dbReference>
<dbReference type="RefSeq" id="WP_148068844.1">
    <property type="nucleotide sequence ID" value="NZ_VRZA01000004.1"/>
</dbReference>
<evidence type="ECO:0000256" key="2">
    <source>
        <dbReference type="ARBA" id="ARBA00023125"/>
    </source>
</evidence>
<keyword evidence="3" id="KW-0804">Transcription</keyword>
<proteinExistence type="predicted"/>
<keyword evidence="6" id="KW-1185">Reference proteome</keyword>
<dbReference type="PRINTS" id="PR00038">
    <property type="entry name" value="HTHLUXR"/>
</dbReference>
<dbReference type="InterPro" id="IPR000792">
    <property type="entry name" value="Tscrpt_reg_LuxR_C"/>
</dbReference>
<dbReference type="PANTHER" id="PTHR44688:SF16">
    <property type="entry name" value="DNA-BINDING TRANSCRIPTIONAL ACTIVATOR DEVR_DOSR"/>
    <property type="match status" value="1"/>
</dbReference>
<dbReference type="PROSITE" id="PS50043">
    <property type="entry name" value="HTH_LUXR_2"/>
    <property type="match status" value="1"/>
</dbReference>
<keyword evidence="2" id="KW-0238">DNA-binding</keyword>
<comment type="caution">
    <text evidence="5">The sequence shown here is derived from an EMBL/GenBank/DDBJ whole genome shotgun (WGS) entry which is preliminary data.</text>
</comment>
<dbReference type="SMART" id="SM00421">
    <property type="entry name" value="HTH_LUXR"/>
    <property type="match status" value="1"/>
</dbReference>
<dbReference type="Proteomes" id="UP000321039">
    <property type="component" value="Unassembled WGS sequence"/>
</dbReference>
<name>A0A5C9A098_9GAMM</name>